<dbReference type="GeneID" id="27670002"/>
<dbReference type="AlphaFoldDB" id="A0A0F2MI54"/>
<proteinExistence type="predicted"/>
<feature type="region of interest" description="Disordered" evidence="1">
    <location>
        <begin position="1"/>
        <end position="22"/>
    </location>
</feature>
<dbReference type="RefSeq" id="XP_016591415.1">
    <property type="nucleotide sequence ID" value="XM_016734725.1"/>
</dbReference>
<name>A0A0F2MI54_SPOSC</name>
<sequence>MQQKQSTDTLINATKRTRTKKKARKRPANLLAIWTIDGAVDYDVLQPQNCLHKSCVWRAACGAARVVLLQLDVLPLPSNAVATPSTPPEHALRAIAPWAQASFLNPLLCLYLHLHWEDAACEQKDGKKENEV</sequence>
<organism evidence="2 3">
    <name type="scientific">Sporothrix schenckii 1099-18</name>
    <dbReference type="NCBI Taxonomy" id="1397361"/>
    <lineage>
        <taxon>Eukaryota</taxon>
        <taxon>Fungi</taxon>
        <taxon>Dikarya</taxon>
        <taxon>Ascomycota</taxon>
        <taxon>Pezizomycotina</taxon>
        <taxon>Sordariomycetes</taxon>
        <taxon>Sordariomycetidae</taxon>
        <taxon>Ophiostomatales</taxon>
        <taxon>Ophiostomataceae</taxon>
        <taxon>Sporothrix</taxon>
    </lineage>
</organism>
<reference evidence="2 3" key="1">
    <citation type="journal article" date="2014" name="BMC Genomics">
        <title>Comparative genomics of the major fungal agents of human and animal Sporotrichosis: Sporothrix schenckii and Sporothrix brasiliensis.</title>
        <authorList>
            <person name="Teixeira M.M."/>
            <person name="de Almeida L.G."/>
            <person name="Kubitschek-Barreira P."/>
            <person name="Alves F.L."/>
            <person name="Kioshima E.S."/>
            <person name="Abadio A.K."/>
            <person name="Fernandes L."/>
            <person name="Derengowski L.S."/>
            <person name="Ferreira K.S."/>
            <person name="Souza R.C."/>
            <person name="Ruiz J.C."/>
            <person name="de Andrade N.C."/>
            <person name="Paes H.C."/>
            <person name="Nicola A.M."/>
            <person name="Albuquerque P."/>
            <person name="Gerber A.L."/>
            <person name="Martins V.P."/>
            <person name="Peconick L.D."/>
            <person name="Neto A.V."/>
            <person name="Chaucanez C.B."/>
            <person name="Silva P.A."/>
            <person name="Cunha O.L."/>
            <person name="de Oliveira F.F."/>
            <person name="dos Santos T.C."/>
            <person name="Barros A.L."/>
            <person name="Soares M.A."/>
            <person name="de Oliveira L.M."/>
            <person name="Marini M.M."/>
            <person name="Villalobos-Duno H."/>
            <person name="Cunha M.M."/>
            <person name="de Hoog S."/>
            <person name="da Silveira J.F."/>
            <person name="Henrissat B."/>
            <person name="Nino-Vega G.A."/>
            <person name="Cisalpino P.S."/>
            <person name="Mora-Montes H.M."/>
            <person name="Almeida S.R."/>
            <person name="Stajich J.E."/>
            <person name="Lopes-Bezerra L.M."/>
            <person name="Vasconcelos A.T."/>
            <person name="Felipe M.S."/>
        </authorList>
    </citation>
    <scope>NUCLEOTIDE SEQUENCE [LARGE SCALE GENOMIC DNA]</scope>
    <source>
        <strain evidence="2 3">1099-18</strain>
    </source>
</reference>
<dbReference type="KEGG" id="ssck:SPSK_08080"/>
<dbReference type="VEuPathDB" id="FungiDB:SPSK_08080"/>
<comment type="caution">
    <text evidence="2">The sequence shown here is derived from an EMBL/GenBank/DDBJ whole genome shotgun (WGS) entry which is preliminary data.</text>
</comment>
<protein>
    <submittedName>
        <fullName evidence="2">Uncharacterized protein</fullName>
    </submittedName>
</protein>
<evidence type="ECO:0000256" key="1">
    <source>
        <dbReference type="SAM" id="MobiDB-lite"/>
    </source>
</evidence>
<reference evidence="2 3" key="2">
    <citation type="journal article" date="2015" name="Eukaryot. Cell">
        <title>Asexual propagation of a virulent clone complex in a human and feline outbreak of sporotrichosis.</title>
        <authorList>
            <person name="Teixeira Mde M."/>
            <person name="Rodrigues A.M."/>
            <person name="Tsui C.K."/>
            <person name="de Almeida L.G."/>
            <person name="Van Diepeningen A.D."/>
            <person name="van den Ende B.G."/>
            <person name="Fernandes G.F."/>
            <person name="Kano R."/>
            <person name="Hamelin R.C."/>
            <person name="Lopes-Bezerra L.M."/>
            <person name="Vasconcelos A.T."/>
            <person name="de Hoog S."/>
            <person name="de Camargo Z.P."/>
            <person name="Felipe M.S."/>
        </authorList>
    </citation>
    <scope>NUCLEOTIDE SEQUENCE [LARGE SCALE GENOMIC DNA]</scope>
    <source>
        <strain evidence="2 3">1099-18</strain>
    </source>
</reference>
<dbReference type="Proteomes" id="UP000033710">
    <property type="component" value="Unassembled WGS sequence"/>
</dbReference>
<gene>
    <name evidence="2" type="ORF">SPSK_08080</name>
</gene>
<accession>A0A0F2MI54</accession>
<feature type="compositionally biased region" description="Polar residues" evidence="1">
    <location>
        <begin position="1"/>
        <end position="12"/>
    </location>
</feature>
<dbReference type="EMBL" id="AXCR01000004">
    <property type="protein sequence ID" value="KJR88739.1"/>
    <property type="molecule type" value="Genomic_DNA"/>
</dbReference>
<evidence type="ECO:0000313" key="3">
    <source>
        <dbReference type="Proteomes" id="UP000033710"/>
    </source>
</evidence>
<evidence type="ECO:0000313" key="2">
    <source>
        <dbReference type="EMBL" id="KJR88739.1"/>
    </source>
</evidence>